<evidence type="ECO:0000256" key="6">
    <source>
        <dbReference type="ARBA" id="ARBA00023157"/>
    </source>
</evidence>
<reference evidence="9" key="1">
    <citation type="submission" date="2023-10" db="EMBL/GenBank/DDBJ databases">
        <title>Genome assembly of Pristionchus species.</title>
        <authorList>
            <person name="Yoshida K."/>
            <person name="Sommer R.J."/>
        </authorList>
    </citation>
    <scope>NUCLEOTIDE SEQUENCE</scope>
    <source>
        <strain evidence="9">RS0144</strain>
    </source>
</reference>
<organism evidence="9 10">
    <name type="scientific">Pristionchus entomophagus</name>
    <dbReference type="NCBI Taxonomy" id="358040"/>
    <lineage>
        <taxon>Eukaryota</taxon>
        <taxon>Metazoa</taxon>
        <taxon>Ecdysozoa</taxon>
        <taxon>Nematoda</taxon>
        <taxon>Chromadorea</taxon>
        <taxon>Rhabditida</taxon>
        <taxon>Rhabditina</taxon>
        <taxon>Diplogasteromorpha</taxon>
        <taxon>Diplogasteroidea</taxon>
        <taxon>Neodiplogasteridae</taxon>
        <taxon>Pristionchus</taxon>
    </lineage>
</organism>
<dbReference type="InterPro" id="IPR029033">
    <property type="entry name" value="His_PPase_superfam"/>
</dbReference>
<feature type="signal peptide" evidence="8">
    <location>
        <begin position="1"/>
        <end position="17"/>
    </location>
</feature>
<evidence type="ECO:0000256" key="8">
    <source>
        <dbReference type="SAM" id="SignalP"/>
    </source>
</evidence>
<evidence type="ECO:0000313" key="9">
    <source>
        <dbReference type="EMBL" id="GMS86757.1"/>
    </source>
</evidence>
<evidence type="ECO:0000256" key="1">
    <source>
        <dbReference type="ARBA" id="ARBA00000032"/>
    </source>
</evidence>
<feature type="chain" id="PRO_5043517880" description="acid phosphatase" evidence="8">
    <location>
        <begin position="18"/>
        <end position="504"/>
    </location>
</feature>
<dbReference type="InterPro" id="IPR050645">
    <property type="entry name" value="Histidine_acid_phosphatase"/>
</dbReference>
<dbReference type="PANTHER" id="PTHR11567">
    <property type="entry name" value="ACID PHOSPHATASE-RELATED"/>
    <property type="match status" value="1"/>
</dbReference>
<evidence type="ECO:0000313" key="10">
    <source>
        <dbReference type="Proteomes" id="UP001432027"/>
    </source>
</evidence>
<protein>
    <recommendedName>
        <fullName evidence="3">acid phosphatase</fullName>
        <ecNumber evidence="3">3.1.3.2</ecNumber>
    </recommendedName>
</protein>
<evidence type="ECO:0000256" key="3">
    <source>
        <dbReference type="ARBA" id="ARBA00012646"/>
    </source>
</evidence>
<gene>
    <name evidence="9" type="ORF">PENTCL1PPCAC_8932</name>
</gene>
<dbReference type="EMBL" id="BTSX01000002">
    <property type="protein sequence ID" value="GMS86757.1"/>
    <property type="molecule type" value="Genomic_DNA"/>
</dbReference>
<dbReference type="PANTHER" id="PTHR11567:SF211">
    <property type="entry name" value="PROSTATIC ACID PHOSPHATASE"/>
    <property type="match status" value="1"/>
</dbReference>
<accession>A0AAV5STT0</accession>
<evidence type="ECO:0000256" key="5">
    <source>
        <dbReference type="ARBA" id="ARBA00022801"/>
    </source>
</evidence>
<proteinExistence type="inferred from homology"/>
<dbReference type="AlphaFoldDB" id="A0AAV5STT0"/>
<keyword evidence="4 8" id="KW-0732">Signal</keyword>
<dbReference type="CDD" id="cd07061">
    <property type="entry name" value="HP_HAP_like"/>
    <property type="match status" value="1"/>
</dbReference>
<dbReference type="Pfam" id="PF00328">
    <property type="entry name" value="His_Phos_2"/>
    <property type="match status" value="1"/>
</dbReference>
<dbReference type="Gene3D" id="3.40.50.1240">
    <property type="entry name" value="Phosphoglycerate mutase-like"/>
    <property type="match status" value="1"/>
</dbReference>
<dbReference type="SUPFAM" id="SSF53254">
    <property type="entry name" value="Phosphoglycerate mutase-like"/>
    <property type="match status" value="1"/>
</dbReference>
<keyword evidence="7" id="KW-0325">Glycoprotein</keyword>
<comment type="caution">
    <text evidence="9">The sequence shown here is derived from an EMBL/GenBank/DDBJ whole genome shotgun (WGS) entry which is preliminary data.</text>
</comment>
<dbReference type="EC" id="3.1.3.2" evidence="3"/>
<dbReference type="GO" id="GO:0003993">
    <property type="term" value="F:acid phosphatase activity"/>
    <property type="evidence" value="ECO:0007669"/>
    <property type="project" value="UniProtKB-EC"/>
</dbReference>
<keyword evidence="6" id="KW-1015">Disulfide bond</keyword>
<feature type="non-terminal residue" evidence="9">
    <location>
        <position position="1"/>
    </location>
</feature>
<keyword evidence="10" id="KW-1185">Reference proteome</keyword>
<name>A0AAV5STT0_9BILA</name>
<evidence type="ECO:0000256" key="7">
    <source>
        <dbReference type="ARBA" id="ARBA00023180"/>
    </source>
</evidence>
<dbReference type="Proteomes" id="UP001432027">
    <property type="component" value="Unassembled WGS sequence"/>
</dbReference>
<dbReference type="InterPro" id="IPR000560">
    <property type="entry name" value="His_Pase_clade-2"/>
</dbReference>
<keyword evidence="5" id="KW-0378">Hydrolase</keyword>
<comment type="catalytic activity">
    <reaction evidence="1">
        <text>a phosphate monoester + H2O = an alcohol + phosphate</text>
        <dbReference type="Rhea" id="RHEA:15017"/>
        <dbReference type="ChEBI" id="CHEBI:15377"/>
        <dbReference type="ChEBI" id="CHEBI:30879"/>
        <dbReference type="ChEBI" id="CHEBI:43474"/>
        <dbReference type="ChEBI" id="CHEBI:67140"/>
        <dbReference type="EC" id="3.1.3.2"/>
    </reaction>
</comment>
<evidence type="ECO:0000256" key="4">
    <source>
        <dbReference type="ARBA" id="ARBA00022729"/>
    </source>
</evidence>
<sequence length="504" mass="55675">IGMRLILLLTAAGAVSALPPRNVRRANFDALPADTTDDKLDLVFASALWRHGDRAAEHAVPGCDQFPEDAWTFGGGGYGELSPEGMKMHFDLGRKIRKRYIDDQKFLSSAYNAKEIYIRSTDYNRTLVSAYSNVAGMYSGFGIEGQNFPTKEGANSVPEWPAGYIPIPVHTVDYGTDYVGHPDAKCPRQEQLYGLVKQSPEYQSYINDPQVAQILKYLSDETSTKVTIDNIYDLDDPLFCQSIHIEELNQTDANIADFYPWYYTGDIPAWAAWIIDQDEQFTDGTGNPGGVNGIDVSVEIPKIRAGDTLKLLVSNVDGVLKCRDNMDADACSNFYKKLRYYALSAHDTTLAAFLTILGVKKYIIPEGYPNYSAAILIEVFENRDTKDRFFKVLYHADKNDDFKPITAFVRGCDFKENLCPIAVLDDLVKKYAPDTDMATLCNTPVDGTAFATTAQLVTGSTTSDVPVTTPKTTIPTTHQDTTTSSVSSISLLSALSVMISSFLL</sequence>
<comment type="similarity">
    <text evidence="2">Belongs to the histidine acid phosphatase family.</text>
</comment>
<evidence type="ECO:0000256" key="2">
    <source>
        <dbReference type="ARBA" id="ARBA00005375"/>
    </source>
</evidence>